<dbReference type="AlphaFoldDB" id="A0A6G1I9C0"/>
<proteinExistence type="predicted"/>
<protein>
    <submittedName>
        <fullName evidence="1">Uncharacterized protein</fullName>
    </submittedName>
</protein>
<evidence type="ECO:0000313" key="1">
    <source>
        <dbReference type="EMBL" id="KAF2404637.1"/>
    </source>
</evidence>
<reference evidence="1" key="1">
    <citation type="journal article" date="2020" name="Stud. Mycol.">
        <title>101 Dothideomycetes genomes: a test case for predicting lifestyles and emergence of pathogens.</title>
        <authorList>
            <person name="Haridas S."/>
            <person name="Albert R."/>
            <person name="Binder M."/>
            <person name="Bloem J."/>
            <person name="Labutti K."/>
            <person name="Salamov A."/>
            <person name="Andreopoulos B."/>
            <person name="Baker S."/>
            <person name="Barry K."/>
            <person name="Bills G."/>
            <person name="Bluhm B."/>
            <person name="Cannon C."/>
            <person name="Castanera R."/>
            <person name="Culley D."/>
            <person name="Daum C."/>
            <person name="Ezra D."/>
            <person name="Gonzalez J."/>
            <person name="Henrissat B."/>
            <person name="Kuo A."/>
            <person name="Liang C."/>
            <person name="Lipzen A."/>
            <person name="Lutzoni F."/>
            <person name="Magnuson J."/>
            <person name="Mondo S."/>
            <person name="Nolan M."/>
            <person name="Ohm R."/>
            <person name="Pangilinan J."/>
            <person name="Park H.-J."/>
            <person name="Ramirez L."/>
            <person name="Alfaro M."/>
            <person name="Sun H."/>
            <person name="Tritt A."/>
            <person name="Yoshinaga Y."/>
            <person name="Zwiers L.-H."/>
            <person name="Turgeon B."/>
            <person name="Goodwin S."/>
            <person name="Spatafora J."/>
            <person name="Crous P."/>
            <person name="Grigoriev I."/>
        </authorList>
    </citation>
    <scope>NUCLEOTIDE SEQUENCE</scope>
    <source>
        <strain evidence="1">CBS 262.69</strain>
    </source>
</reference>
<accession>A0A6G1I9C0</accession>
<keyword evidence="2" id="KW-1185">Reference proteome</keyword>
<gene>
    <name evidence="1" type="ORF">EJ06DRAFT_213766</name>
</gene>
<dbReference type="EMBL" id="ML996688">
    <property type="protein sequence ID" value="KAF2404637.1"/>
    <property type="molecule type" value="Genomic_DNA"/>
</dbReference>
<dbReference type="Proteomes" id="UP000799640">
    <property type="component" value="Unassembled WGS sequence"/>
</dbReference>
<sequence>MRDSTSWTIDGRVGLKWSSCVRNMLGAGGCLVLIYAVREQQDGTTEQSSDTEFLSTVVPSLNRLTVLTTRQAASPAYRKVQSWSGTLPHASRNAALSLMPCPEKLWNSSSRSCGDSMHACASMLQLLPGVASCIAGA</sequence>
<organism evidence="1 2">
    <name type="scientific">Trichodelitschia bisporula</name>
    <dbReference type="NCBI Taxonomy" id="703511"/>
    <lineage>
        <taxon>Eukaryota</taxon>
        <taxon>Fungi</taxon>
        <taxon>Dikarya</taxon>
        <taxon>Ascomycota</taxon>
        <taxon>Pezizomycotina</taxon>
        <taxon>Dothideomycetes</taxon>
        <taxon>Dothideomycetes incertae sedis</taxon>
        <taxon>Phaeotrichales</taxon>
        <taxon>Phaeotrichaceae</taxon>
        <taxon>Trichodelitschia</taxon>
    </lineage>
</organism>
<name>A0A6G1I9C0_9PEZI</name>
<evidence type="ECO:0000313" key="2">
    <source>
        <dbReference type="Proteomes" id="UP000799640"/>
    </source>
</evidence>